<keyword evidence="2" id="KW-0732">Signal</keyword>
<feature type="region of interest" description="Disordered" evidence="1">
    <location>
        <begin position="23"/>
        <end position="52"/>
    </location>
</feature>
<accession>A0A8H4LMD5</accession>
<reference evidence="3 4" key="1">
    <citation type="submission" date="2020-01" db="EMBL/GenBank/DDBJ databases">
        <title>Identification and distribution of gene clusters putatively required for synthesis of sphingolipid metabolism inhibitors in phylogenetically diverse species of the filamentous fungus Fusarium.</title>
        <authorList>
            <person name="Kim H.-S."/>
            <person name="Busman M."/>
            <person name="Brown D.W."/>
            <person name="Divon H."/>
            <person name="Uhlig S."/>
            <person name="Proctor R.H."/>
        </authorList>
    </citation>
    <scope>NUCLEOTIDE SEQUENCE [LARGE SCALE GENOMIC DNA]</scope>
    <source>
        <strain evidence="3 4">NRRL 20459</strain>
    </source>
</reference>
<sequence length="232" mass="25427">MVSSKALALSCTLLSALVQASPAPEPSLSRRQDGGVTSCDDEPQTYGGGYTDGQGTYVASDGVTHPYKFPLVRKCWWDYFIVEASEEVLPWEKSSGDVYCTDTERCVAEEVNSNQHCQERSESISADVGASIEGFTFGLGVTATSSESRCVTAQGSTACQWNDRECHTVWTQQQIIRQKGYRRHRCNWGNGDETECMADWEQITPTDHINYGCGSKCEDTNVCGNTDGTPCP</sequence>
<dbReference type="Proteomes" id="UP000554235">
    <property type="component" value="Unassembled WGS sequence"/>
</dbReference>
<evidence type="ECO:0000256" key="2">
    <source>
        <dbReference type="SAM" id="SignalP"/>
    </source>
</evidence>
<evidence type="ECO:0000256" key="1">
    <source>
        <dbReference type="SAM" id="MobiDB-lite"/>
    </source>
</evidence>
<evidence type="ECO:0000313" key="3">
    <source>
        <dbReference type="EMBL" id="KAF4471381.1"/>
    </source>
</evidence>
<comment type="caution">
    <text evidence="3">The sequence shown here is derived from an EMBL/GenBank/DDBJ whole genome shotgun (WGS) entry which is preliminary data.</text>
</comment>
<evidence type="ECO:0000313" key="4">
    <source>
        <dbReference type="Proteomes" id="UP000554235"/>
    </source>
</evidence>
<protein>
    <submittedName>
        <fullName evidence="3">Uncharacterized protein</fullName>
    </submittedName>
</protein>
<dbReference type="OrthoDB" id="4817850at2759"/>
<organism evidence="3 4">
    <name type="scientific">Fusarium albosuccineum</name>
    <dbReference type="NCBI Taxonomy" id="1237068"/>
    <lineage>
        <taxon>Eukaryota</taxon>
        <taxon>Fungi</taxon>
        <taxon>Dikarya</taxon>
        <taxon>Ascomycota</taxon>
        <taxon>Pezizomycotina</taxon>
        <taxon>Sordariomycetes</taxon>
        <taxon>Hypocreomycetidae</taxon>
        <taxon>Hypocreales</taxon>
        <taxon>Nectriaceae</taxon>
        <taxon>Fusarium</taxon>
        <taxon>Fusarium decemcellulare species complex</taxon>
    </lineage>
</organism>
<name>A0A8H4LMD5_9HYPO</name>
<proteinExistence type="predicted"/>
<gene>
    <name evidence="3" type="ORF">FALBO_1702</name>
</gene>
<feature type="chain" id="PRO_5034954348" evidence="2">
    <location>
        <begin position="21"/>
        <end position="232"/>
    </location>
</feature>
<dbReference type="EMBL" id="JAADYS010000213">
    <property type="protein sequence ID" value="KAF4471381.1"/>
    <property type="molecule type" value="Genomic_DNA"/>
</dbReference>
<keyword evidence="4" id="KW-1185">Reference proteome</keyword>
<dbReference type="AlphaFoldDB" id="A0A8H4LMD5"/>
<feature type="signal peptide" evidence="2">
    <location>
        <begin position="1"/>
        <end position="20"/>
    </location>
</feature>